<dbReference type="Proteomes" id="UP000653411">
    <property type="component" value="Unassembled WGS sequence"/>
</dbReference>
<evidence type="ECO:0000313" key="1">
    <source>
        <dbReference type="EMBL" id="GGM97804.1"/>
    </source>
</evidence>
<proteinExistence type="predicted"/>
<name>A0A917X9M9_9ACTN</name>
<sequence>MPQAVGNRGKLPVSEGSACPRLPLSDVFCTSRHCAVTTGVGAPAESW</sequence>
<dbReference type="EMBL" id="BMML01000003">
    <property type="protein sequence ID" value="GGM97804.1"/>
    <property type="molecule type" value="Genomic_DNA"/>
</dbReference>
<organism evidence="1 2">
    <name type="scientific">Streptomyces fuscichromogenes</name>
    <dbReference type="NCBI Taxonomy" id="1324013"/>
    <lineage>
        <taxon>Bacteria</taxon>
        <taxon>Bacillati</taxon>
        <taxon>Actinomycetota</taxon>
        <taxon>Actinomycetes</taxon>
        <taxon>Kitasatosporales</taxon>
        <taxon>Streptomycetaceae</taxon>
        <taxon>Streptomyces</taxon>
    </lineage>
</organism>
<accession>A0A917X9M9</accession>
<dbReference type="RefSeq" id="WP_189262088.1">
    <property type="nucleotide sequence ID" value="NZ_BMML01000003.1"/>
</dbReference>
<keyword evidence="2" id="KW-1185">Reference proteome</keyword>
<reference evidence="1" key="2">
    <citation type="submission" date="2020-09" db="EMBL/GenBank/DDBJ databases">
        <authorList>
            <person name="Sun Q."/>
            <person name="Zhou Y."/>
        </authorList>
    </citation>
    <scope>NUCLEOTIDE SEQUENCE</scope>
    <source>
        <strain evidence="1">CGMCC 4.7110</strain>
    </source>
</reference>
<gene>
    <name evidence="1" type="ORF">GCM10011578_018380</name>
</gene>
<dbReference type="AlphaFoldDB" id="A0A917X9M9"/>
<reference evidence="1" key="1">
    <citation type="journal article" date="2014" name="Int. J. Syst. Evol. Microbiol.">
        <title>Complete genome sequence of Corynebacterium casei LMG S-19264T (=DSM 44701T), isolated from a smear-ripened cheese.</title>
        <authorList>
            <consortium name="US DOE Joint Genome Institute (JGI-PGF)"/>
            <person name="Walter F."/>
            <person name="Albersmeier A."/>
            <person name="Kalinowski J."/>
            <person name="Ruckert C."/>
        </authorList>
    </citation>
    <scope>NUCLEOTIDE SEQUENCE</scope>
    <source>
        <strain evidence="1">CGMCC 4.7110</strain>
    </source>
</reference>
<protein>
    <submittedName>
        <fullName evidence="1">Uncharacterized protein</fullName>
    </submittedName>
</protein>
<comment type="caution">
    <text evidence="1">The sequence shown here is derived from an EMBL/GenBank/DDBJ whole genome shotgun (WGS) entry which is preliminary data.</text>
</comment>
<evidence type="ECO:0000313" key="2">
    <source>
        <dbReference type="Proteomes" id="UP000653411"/>
    </source>
</evidence>